<dbReference type="RefSeq" id="XP_016481240.1">
    <property type="nucleotide sequence ID" value="XM_016625754.1"/>
</dbReference>
<name>A0A1S4AX92_TOBAC</name>
<reference evidence="1" key="1">
    <citation type="journal article" date="2014" name="Nat. Commun.">
        <title>The tobacco genome sequence and its comparison with those of tomato and potato.</title>
        <authorList>
            <person name="Sierro N."/>
            <person name="Battey J.N."/>
            <person name="Ouadi S."/>
            <person name="Bakaher N."/>
            <person name="Bovet L."/>
            <person name="Willig A."/>
            <person name="Goepfert S."/>
            <person name="Peitsch M.C."/>
            <person name="Ivanov N.V."/>
        </authorList>
    </citation>
    <scope>NUCLEOTIDE SEQUENCE [LARGE SCALE GENOMIC DNA]</scope>
</reference>
<gene>
    <name evidence="2" type="primary">LOC107802287</name>
</gene>
<evidence type="ECO:0000313" key="1">
    <source>
        <dbReference type="Proteomes" id="UP000790787"/>
    </source>
</evidence>
<dbReference type="OrthoDB" id="1744413at2759"/>
<organism evidence="1 2">
    <name type="scientific">Nicotiana tabacum</name>
    <name type="common">Common tobacco</name>
    <dbReference type="NCBI Taxonomy" id="4097"/>
    <lineage>
        <taxon>Eukaryota</taxon>
        <taxon>Viridiplantae</taxon>
        <taxon>Streptophyta</taxon>
        <taxon>Embryophyta</taxon>
        <taxon>Tracheophyta</taxon>
        <taxon>Spermatophyta</taxon>
        <taxon>Magnoliopsida</taxon>
        <taxon>eudicotyledons</taxon>
        <taxon>Gunneridae</taxon>
        <taxon>Pentapetalae</taxon>
        <taxon>asterids</taxon>
        <taxon>lamiids</taxon>
        <taxon>Solanales</taxon>
        <taxon>Solanaceae</taxon>
        <taxon>Nicotianoideae</taxon>
        <taxon>Nicotianeae</taxon>
        <taxon>Nicotiana</taxon>
    </lineage>
</organism>
<keyword evidence="1" id="KW-1185">Reference proteome</keyword>
<dbReference type="OMA" id="CEWIKEF"/>
<evidence type="ECO:0000313" key="2">
    <source>
        <dbReference type="RefSeq" id="XP_016481240.1"/>
    </source>
</evidence>
<dbReference type="PANTHER" id="PTHR36607">
    <property type="entry name" value="1,2-DIHYDROXY-3-KETO-5-METHYLTHIOPENTENE DIOXYGENASE 4"/>
    <property type="match status" value="1"/>
</dbReference>
<dbReference type="Proteomes" id="UP000790787">
    <property type="component" value="Chromosome 13"/>
</dbReference>
<dbReference type="GeneID" id="107802287"/>
<dbReference type="PANTHER" id="PTHR36607:SF20">
    <property type="entry name" value="AMINOTRANSFERASE-LIKE PLANT MOBILE DOMAIN-CONTAINING PROTEIN"/>
    <property type="match status" value="1"/>
</dbReference>
<sequence length="379" mass="42798">MYDYNDNVLQAFCELWRPSTNTLATFIGELSISLWDLQTIMGPANHCYLQELYGNEHGDDIIKGFFTNIDDLGMTAKSSHNSPNGSKDHVMGGASSMELIPRRKPYSSSSSHRKLIQLAVTSKVMAATTEVMHPKSFRPSSWPLQPGASRNEPHGTICCAKPTFVFVMWHGLCEWIKEFSVDSTDSFIKLEKSISLTLTEIRRGNIIDISTLEVLVEALFRTYVEYGALRSSKMSKELHQESLSNAQQCLDDTKLEYGKANESAKKLQVALANVETQLASLTSKKKKIIMFPDKHQEKLSKSQKEITVTEGEIYTIEVNIPLSDDEAEKLSLLKVAVKMSLQQFLSFKPFPLALDFSFFSLRILALHRLCRSLKCIYLY</sequence>
<reference evidence="2" key="2">
    <citation type="submission" date="2025-08" db="UniProtKB">
        <authorList>
            <consortium name="RefSeq"/>
        </authorList>
    </citation>
    <scope>IDENTIFICATION</scope>
</reference>
<dbReference type="KEGG" id="nta:107802287"/>
<protein>
    <submittedName>
        <fullName evidence="2">Uncharacterized protein</fullName>
    </submittedName>
</protein>
<proteinExistence type="predicted"/>
<accession>A0A1S4AX92</accession>
<dbReference type="AlphaFoldDB" id="A0A1S4AX92"/>
<dbReference type="PaxDb" id="4097-A0A1S4AX92"/>